<dbReference type="PROSITE" id="PS50404">
    <property type="entry name" value="GST_NTER"/>
    <property type="match status" value="1"/>
</dbReference>
<dbReference type="PANTHER" id="PTHR44051">
    <property type="entry name" value="GLUTATHIONE S-TRANSFERASE-RELATED"/>
    <property type="match status" value="1"/>
</dbReference>
<comment type="similarity">
    <text evidence="1 2">Belongs to the GST superfamily.</text>
</comment>
<evidence type="ECO:0000313" key="5">
    <source>
        <dbReference type="EMBL" id="KAL0634792.1"/>
    </source>
</evidence>
<dbReference type="Pfam" id="PF00043">
    <property type="entry name" value="GST_C"/>
    <property type="match status" value="1"/>
</dbReference>
<dbReference type="EMBL" id="JBBBZM010000085">
    <property type="protein sequence ID" value="KAL0634792.1"/>
    <property type="molecule type" value="Genomic_DNA"/>
</dbReference>
<dbReference type="PANTHER" id="PTHR44051:SF3">
    <property type="entry name" value="TRANSCRIPTIONAL REGULATOR URE2"/>
    <property type="match status" value="1"/>
</dbReference>
<reference evidence="5 6" key="1">
    <citation type="submission" date="2024-02" db="EMBL/GenBank/DDBJ databases">
        <title>Discinaceae phylogenomics.</title>
        <authorList>
            <person name="Dirks A.C."/>
            <person name="James T.Y."/>
        </authorList>
    </citation>
    <scope>NUCLEOTIDE SEQUENCE [LARGE SCALE GENOMIC DNA]</scope>
    <source>
        <strain evidence="5 6">ACD0624</strain>
    </source>
</reference>
<dbReference type="SUPFAM" id="SSF47616">
    <property type="entry name" value="GST C-terminal domain-like"/>
    <property type="match status" value="1"/>
</dbReference>
<dbReference type="CDD" id="cd03048">
    <property type="entry name" value="GST_N_Ure2p_like"/>
    <property type="match status" value="1"/>
</dbReference>
<sequence length="217" mass="24439">MSESITLHSHKGGPNPWKVVMVLEELGLKYNTIFVDANTGEHKKGPYTALNPNGRMPTLVDHSNNDFTIWESGAIVLYLIGKYDTTHKISFPDFDSTAIANQYLMFQMSGQGPYFGQAAWFMHFHSEKLPSAVERYVAEIHRILGVLDGILADKEYLVGGKASYADLSFIPWNWAFGFFGEHVAGWEEKYPNFTAWNTRLNERAAVKKTKADKAAVN</sequence>
<comment type="caution">
    <text evidence="5">The sequence shown here is derived from an EMBL/GenBank/DDBJ whole genome shotgun (WGS) entry which is preliminary data.</text>
</comment>
<organism evidence="5 6">
    <name type="scientific">Discina gigas</name>
    <dbReference type="NCBI Taxonomy" id="1032678"/>
    <lineage>
        <taxon>Eukaryota</taxon>
        <taxon>Fungi</taxon>
        <taxon>Dikarya</taxon>
        <taxon>Ascomycota</taxon>
        <taxon>Pezizomycotina</taxon>
        <taxon>Pezizomycetes</taxon>
        <taxon>Pezizales</taxon>
        <taxon>Discinaceae</taxon>
        <taxon>Discina</taxon>
    </lineage>
</organism>
<evidence type="ECO:0000256" key="2">
    <source>
        <dbReference type="RuleBase" id="RU003494"/>
    </source>
</evidence>
<dbReference type="Gene3D" id="1.20.1050.130">
    <property type="match status" value="1"/>
</dbReference>
<dbReference type="SFLD" id="SFLDG01151">
    <property type="entry name" value="Main.2:_Nu-like"/>
    <property type="match status" value="1"/>
</dbReference>
<dbReference type="SFLD" id="SFLDG00358">
    <property type="entry name" value="Main_(cytGST)"/>
    <property type="match status" value="1"/>
</dbReference>
<dbReference type="SUPFAM" id="SSF52833">
    <property type="entry name" value="Thioredoxin-like"/>
    <property type="match status" value="1"/>
</dbReference>
<accession>A0ABR3GFQ8</accession>
<feature type="domain" description="GST C-terminal" evidence="4">
    <location>
        <begin position="93"/>
        <end position="217"/>
    </location>
</feature>
<evidence type="ECO:0000256" key="1">
    <source>
        <dbReference type="ARBA" id="ARBA00007409"/>
    </source>
</evidence>
<dbReference type="InterPro" id="IPR040079">
    <property type="entry name" value="Glutathione_S-Trfase"/>
</dbReference>
<dbReference type="InterPro" id="IPR036249">
    <property type="entry name" value="Thioredoxin-like_sf"/>
</dbReference>
<dbReference type="InterPro" id="IPR036282">
    <property type="entry name" value="Glutathione-S-Trfase_C_sf"/>
</dbReference>
<protein>
    <recommendedName>
        <fullName evidence="7">Glutathione S-transferase</fullName>
    </recommendedName>
</protein>
<evidence type="ECO:0000259" key="4">
    <source>
        <dbReference type="PROSITE" id="PS50405"/>
    </source>
</evidence>
<gene>
    <name evidence="5" type="ORF">Q9L58_006309</name>
</gene>
<dbReference type="InterPro" id="IPR004046">
    <property type="entry name" value="GST_C"/>
</dbReference>
<dbReference type="SFLD" id="SFLDS00019">
    <property type="entry name" value="Glutathione_Transferase_(cytos"/>
    <property type="match status" value="1"/>
</dbReference>
<keyword evidence="6" id="KW-1185">Reference proteome</keyword>
<dbReference type="PROSITE" id="PS50405">
    <property type="entry name" value="GST_CTER"/>
    <property type="match status" value="1"/>
</dbReference>
<dbReference type="InterPro" id="IPR004045">
    <property type="entry name" value="Glutathione_S-Trfase_N"/>
</dbReference>
<dbReference type="InterPro" id="IPR010987">
    <property type="entry name" value="Glutathione-S-Trfase_C-like"/>
</dbReference>
<name>A0ABR3GFQ8_9PEZI</name>
<dbReference type="Proteomes" id="UP001447188">
    <property type="component" value="Unassembled WGS sequence"/>
</dbReference>
<evidence type="ECO:0000259" key="3">
    <source>
        <dbReference type="PROSITE" id="PS50404"/>
    </source>
</evidence>
<evidence type="ECO:0008006" key="7">
    <source>
        <dbReference type="Google" id="ProtNLM"/>
    </source>
</evidence>
<feature type="domain" description="GST N-terminal" evidence="3">
    <location>
        <begin position="3"/>
        <end position="87"/>
    </location>
</feature>
<evidence type="ECO:0000313" key="6">
    <source>
        <dbReference type="Proteomes" id="UP001447188"/>
    </source>
</evidence>
<proteinExistence type="inferred from homology"/>
<dbReference type="Pfam" id="PF02798">
    <property type="entry name" value="GST_N"/>
    <property type="match status" value="1"/>
</dbReference>